<organism evidence="2 3">
    <name type="scientific">Candidatus Kaiserbacteria bacterium CG10_big_fil_rev_8_21_14_0_10_45_20</name>
    <dbReference type="NCBI Taxonomy" id="1974607"/>
    <lineage>
        <taxon>Bacteria</taxon>
        <taxon>Candidatus Kaiseribacteriota</taxon>
    </lineage>
</organism>
<protein>
    <recommendedName>
        <fullName evidence="1">Exonuclease domain-containing protein</fullName>
    </recommendedName>
</protein>
<dbReference type="SMART" id="SM00479">
    <property type="entry name" value="EXOIII"/>
    <property type="match status" value="1"/>
</dbReference>
<sequence>MIALDIESSGTEPEKHSIVSIGALDMDNPTNQFYDECRIWDGAGVVDEALSVNGFTKEEILDPSKKSEAEIIKAFIAWSSEVRDTTIVGQNPSFDRDFTKYACMRAKINFPFAHRTVDTHTLAFMHMVKRGVRPPFDSIKRRTALNLDAILNYAGIPDEPEPHNALTGALSHAECASRLLYGRELLEDFSMYPIPWEVPKKDSA</sequence>
<accession>A0A2H0UGF3</accession>
<proteinExistence type="predicted"/>
<dbReference type="GO" id="GO:0004527">
    <property type="term" value="F:exonuclease activity"/>
    <property type="evidence" value="ECO:0007669"/>
    <property type="project" value="UniProtKB-ARBA"/>
</dbReference>
<evidence type="ECO:0000259" key="1">
    <source>
        <dbReference type="SMART" id="SM00479"/>
    </source>
</evidence>
<dbReference type="InterPro" id="IPR013520">
    <property type="entry name" value="Ribonucl_H"/>
</dbReference>
<dbReference type="CDD" id="cd06127">
    <property type="entry name" value="DEDDh"/>
    <property type="match status" value="1"/>
</dbReference>
<dbReference type="InterPro" id="IPR012337">
    <property type="entry name" value="RNaseH-like_sf"/>
</dbReference>
<dbReference type="InterPro" id="IPR036397">
    <property type="entry name" value="RNaseH_sf"/>
</dbReference>
<evidence type="ECO:0000313" key="2">
    <source>
        <dbReference type="EMBL" id="PIR85488.1"/>
    </source>
</evidence>
<name>A0A2H0UGF3_9BACT</name>
<dbReference type="Pfam" id="PF00929">
    <property type="entry name" value="RNase_T"/>
    <property type="match status" value="1"/>
</dbReference>
<dbReference type="AlphaFoldDB" id="A0A2H0UGF3"/>
<reference evidence="3" key="1">
    <citation type="submission" date="2017-09" db="EMBL/GenBank/DDBJ databases">
        <title>Depth-based differentiation of microbial function through sediment-hosted aquifers and enrichment of novel symbionts in the deep terrestrial subsurface.</title>
        <authorList>
            <person name="Probst A.J."/>
            <person name="Ladd B."/>
            <person name="Jarett J.K."/>
            <person name="Geller-Mcgrath D.E."/>
            <person name="Sieber C.M.K."/>
            <person name="Emerson J.B."/>
            <person name="Anantharaman K."/>
            <person name="Thomas B.C."/>
            <person name="Malmstrom R."/>
            <person name="Stieglmeier M."/>
            <person name="Klingl A."/>
            <person name="Woyke T."/>
            <person name="Ryan C.M."/>
            <person name="Banfield J.F."/>
        </authorList>
    </citation>
    <scope>NUCLEOTIDE SEQUENCE [LARGE SCALE GENOMIC DNA]</scope>
</reference>
<dbReference type="Proteomes" id="UP000229315">
    <property type="component" value="Unassembled WGS sequence"/>
</dbReference>
<evidence type="ECO:0000313" key="3">
    <source>
        <dbReference type="Proteomes" id="UP000229315"/>
    </source>
</evidence>
<gene>
    <name evidence="2" type="ORF">COU15_00120</name>
</gene>
<dbReference type="SUPFAM" id="SSF53098">
    <property type="entry name" value="Ribonuclease H-like"/>
    <property type="match status" value="1"/>
</dbReference>
<feature type="domain" description="Exonuclease" evidence="1">
    <location>
        <begin position="1"/>
        <end position="185"/>
    </location>
</feature>
<dbReference type="EMBL" id="PFBH01000001">
    <property type="protein sequence ID" value="PIR85488.1"/>
    <property type="molecule type" value="Genomic_DNA"/>
</dbReference>
<dbReference type="Gene3D" id="3.30.420.10">
    <property type="entry name" value="Ribonuclease H-like superfamily/Ribonuclease H"/>
    <property type="match status" value="1"/>
</dbReference>
<dbReference type="GO" id="GO:0003676">
    <property type="term" value="F:nucleic acid binding"/>
    <property type="evidence" value="ECO:0007669"/>
    <property type="project" value="InterPro"/>
</dbReference>
<comment type="caution">
    <text evidence="2">The sequence shown here is derived from an EMBL/GenBank/DDBJ whole genome shotgun (WGS) entry which is preliminary data.</text>
</comment>